<dbReference type="CTD" id="57817"/>
<protein>
    <submittedName>
        <fullName evidence="8">Hepcidin antimicrobial peptide</fullName>
    </submittedName>
</protein>
<dbReference type="SMR" id="A6JA36"/>
<evidence type="ECO:0000256" key="3">
    <source>
        <dbReference type="ARBA" id="ARBA00022525"/>
    </source>
</evidence>
<dbReference type="Proteomes" id="UP000234681">
    <property type="component" value="Chromosome 1"/>
</dbReference>
<gene>
    <name evidence="8 10" type="primary">Hamp</name>
    <name evidence="8" type="ORF">rCG_54301</name>
</gene>
<dbReference type="PANTHER" id="PTHR16877">
    <property type="entry name" value="HEPCIDIN"/>
    <property type="match status" value="1"/>
</dbReference>
<dbReference type="KEGG" id="rno:84604"/>
<dbReference type="OMA" id="PICLFCC"/>
<sequence>MALSTRIQAACLLLLLLASLSSGAYLRQQTRQTTALQPWHGAESKTDDSALLMLKRRKRDTNFPICLFCCKCCKNSSCGLCCIT</sequence>
<feature type="signal peptide" evidence="7">
    <location>
        <begin position="1"/>
        <end position="23"/>
    </location>
</feature>
<evidence type="ECO:0000256" key="6">
    <source>
        <dbReference type="ARBA" id="ARBA00023157"/>
    </source>
</evidence>
<accession>A6JA36</accession>
<evidence type="ECO:0000313" key="8">
    <source>
        <dbReference type="EMBL" id="EDM07698.1"/>
    </source>
</evidence>
<reference evidence="8 9" key="1">
    <citation type="submission" date="2005-09" db="EMBL/GenBank/DDBJ databases">
        <authorList>
            <person name="Mural R.J."/>
            <person name="Li P.W."/>
            <person name="Adams M.D."/>
            <person name="Amanatides P.G."/>
            <person name="Baden-Tillson H."/>
            <person name="Barnstead M."/>
            <person name="Chin S.H."/>
            <person name="Dew I."/>
            <person name="Evans C.A."/>
            <person name="Ferriera S."/>
            <person name="Flanigan M."/>
            <person name="Fosler C."/>
            <person name="Glodek A."/>
            <person name="Gu Z."/>
            <person name="Holt R.A."/>
            <person name="Jennings D."/>
            <person name="Kraft C.L."/>
            <person name="Lu F."/>
            <person name="Nguyen T."/>
            <person name="Nusskern D.R."/>
            <person name="Pfannkoch C.M."/>
            <person name="Sitter C."/>
            <person name="Sutton G.G."/>
            <person name="Venter J.C."/>
            <person name="Wang Z."/>
            <person name="Woodage T."/>
            <person name="Zheng X.H."/>
            <person name="Zhong F."/>
        </authorList>
    </citation>
    <scope>NUCLEOTIDE SEQUENCE [LARGE SCALE GENOMIC DNA]</scope>
    <source>
        <strain>BN</strain>
        <strain evidence="9">Sprague-Dawley</strain>
    </source>
</reference>
<evidence type="ECO:0000256" key="7">
    <source>
        <dbReference type="SAM" id="SignalP"/>
    </source>
</evidence>
<evidence type="ECO:0000256" key="4">
    <source>
        <dbReference type="ARBA" id="ARBA00022702"/>
    </source>
</evidence>
<dbReference type="PANTHER" id="PTHR16877:SF0">
    <property type="entry name" value="HEPCIDIN"/>
    <property type="match status" value="1"/>
</dbReference>
<evidence type="ECO:0000256" key="1">
    <source>
        <dbReference type="ARBA" id="ARBA00004613"/>
    </source>
</evidence>
<evidence type="ECO:0000313" key="10">
    <source>
        <dbReference type="RGD" id="70971"/>
    </source>
</evidence>
<dbReference type="EMBL" id="CH473979">
    <property type="protein sequence ID" value="EDM07698.1"/>
    <property type="molecule type" value="Genomic_DNA"/>
</dbReference>
<dbReference type="Pfam" id="PF06446">
    <property type="entry name" value="Hepcidin"/>
    <property type="match status" value="1"/>
</dbReference>
<dbReference type="RefSeq" id="NP_445921.1">
    <property type="nucleotide sequence ID" value="NM_053469.2"/>
</dbReference>
<dbReference type="RGD" id="70971">
    <property type="gene designation" value="Hamp"/>
</dbReference>
<comment type="subcellular location">
    <subcellularLocation>
        <location evidence="1">Secreted</location>
    </subcellularLocation>
</comment>
<dbReference type="GO" id="GO:0005179">
    <property type="term" value="F:hormone activity"/>
    <property type="evidence" value="ECO:0007669"/>
    <property type="project" value="UniProtKB-KW"/>
</dbReference>
<dbReference type="GeneID" id="84604"/>
<dbReference type="OrthoDB" id="9428792at2759"/>
<keyword evidence="6" id="KW-1015">Disulfide bond</keyword>
<dbReference type="GO" id="GO:0005576">
    <property type="term" value="C:extracellular region"/>
    <property type="evidence" value="ECO:0007669"/>
    <property type="project" value="UniProtKB-SubCell"/>
</dbReference>
<proteinExistence type="inferred from homology"/>
<dbReference type="GO" id="GO:0006879">
    <property type="term" value="P:intracellular iron ion homeostasis"/>
    <property type="evidence" value="ECO:0007669"/>
    <property type="project" value="InterPro"/>
</dbReference>
<name>A6JA36_RAT</name>
<dbReference type="AlphaFoldDB" id="A6JA36"/>
<evidence type="ECO:0000256" key="5">
    <source>
        <dbReference type="ARBA" id="ARBA00022729"/>
    </source>
</evidence>
<keyword evidence="4" id="KW-0372">Hormone</keyword>
<keyword evidence="3" id="KW-0964">Secreted</keyword>
<evidence type="ECO:0000313" key="9">
    <source>
        <dbReference type="Proteomes" id="UP000234681"/>
    </source>
</evidence>
<organism evidence="8 9">
    <name type="scientific">Rattus norvegicus</name>
    <name type="common">Rat</name>
    <dbReference type="NCBI Taxonomy" id="10116"/>
    <lineage>
        <taxon>Eukaryota</taxon>
        <taxon>Metazoa</taxon>
        <taxon>Chordata</taxon>
        <taxon>Craniata</taxon>
        <taxon>Vertebrata</taxon>
        <taxon>Euteleostomi</taxon>
        <taxon>Mammalia</taxon>
        <taxon>Eutheria</taxon>
        <taxon>Euarchontoglires</taxon>
        <taxon>Glires</taxon>
        <taxon>Rodentia</taxon>
        <taxon>Myomorpha</taxon>
        <taxon>Muroidea</taxon>
        <taxon>Muridae</taxon>
        <taxon>Murinae</taxon>
        <taxon>Rattus</taxon>
    </lineage>
</organism>
<dbReference type="InterPro" id="IPR010500">
    <property type="entry name" value="Hepcidin"/>
</dbReference>
<evidence type="ECO:0000256" key="2">
    <source>
        <dbReference type="ARBA" id="ARBA00008022"/>
    </source>
</evidence>
<keyword evidence="5 7" id="KW-0732">Signal</keyword>
<comment type="similarity">
    <text evidence="2">Belongs to the hepcidin family.</text>
</comment>
<feature type="chain" id="PRO_5039933487" evidence="7">
    <location>
        <begin position="24"/>
        <end position="84"/>
    </location>
</feature>